<name>A0A6S7HMT7_PARCT</name>
<dbReference type="AlphaFoldDB" id="A0A6S7HMT7"/>
<dbReference type="Gene3D" id="2.10.90.10">
    <property type="entry name" value="Cystine-knot cytokines"/>
    <property type="match status" value="1"/>
</dbReference>
<keyword evidence="3" id="KW-1015">Disulfide bond</keyword>
<accession>A0A6S7HMT7</accession>
<protein>
    <submittedName>
        <fullName evidence="4">Uncharacterized protein</fullName>
    </submittedName>
</protein>
<evidence type="ECO:0000256" key="2">
    <source>
        <dbReference type="ARBA" id="ARBA00022525"/>
    </source>
</evidence>
<sequence length="111" mass="12286">MKKIIVKLAVFLCLLIGNVHVNGHQLCRAQKAQTTVMTKGCGLQPIITTGCRGYCASESKPRLRGAKFVETCNCCRPLKSKIKRVVVCDSPREERLVPVARRCACRPCTII</sequence>
<evidence type="ECO:0000256" key="3">
    <source>
        <dbReference type="ARBA" id="ARBA00023157"/>
    </source>
</evidence>
<keyword evidence="2" id="KW-0964">Secreted</keyword>
<gene>
    <name evidence="4" type="ORF">PACLA_8A039125</name>
</gene>
<dbReference type="Proteomes" id="UP001152795">
    <property type="component" value="Unassembled WGS sequence"/>
</dbReference>
<evidence type="ECO:0000313" key="5">
    <source>
        <dbReference type="Proteomes" id="UP001152795"/>
    </source>
</evidence>
<dbReference type="Pfam" id="PF00007">
    <property type="entry name" value="Cys_knot"/>
    <property type="match status" value="1"/>
</dbReference>
<evidence type="ECO:0000256" key="1">
    <source>
        <dbReference type="ARBA" id="ARBA00004613"/>
    </source>
</evidence>
<dbReference type="InterPro" id="IPR006208">
    <property type="entry name" value="Glyco_hormone_CN"/>
</dbReference>
<organism evidence="4 5">
    <name type="scientific">Paramuricea clavata</name>
    <name type="common">Red gorgonian</name>
    <name type="synonym">Violescent sea-whip</name>
    <dbReference type="NCBI Taxonomy" id="317549"/>
    <lineage>
        <taxon>Eukaryota</taxon>
        <taxon>Metazoa</taxon>
        <taxon>Cnidaria</taxon>
        <taxon>Anthozoa</taxon>
        <taxon>Octocorallia</taxon>
        <taxon>Malacalcyonacea</taxon>
        <taxon>Plexauridae</taxon>
        <taxon>Paramuricea</taxon>
    </lineage>
</organism>
<evidence type="ECO:0000313" key="4">
    <source>
        <dbReference type="EMBL" id="CAB3995837.1"/>
    </source>
</evidence>
<reference evidence="4" key="1">
    <citation type="submission" date="2020-04" db="EMBL/GenBank/DDBJ databases">
        <authorList>
            <person name="Alioto T."/>
            <person name="Alioto T."/>
            <person name="Gomez Garrido J."/>
        </authorList>
    </citation>
    <scope>NUCLEOTIDE SEQUENCE</scope>
    <source>
        <strain evidence="4">A484AB</strain>
    </source>
</reference>
<dbReference type="GO" id="GO:0005576">
    <property type="term" value="C:extracellular region"/>
    <property type="evidence" value="ECO:0007669"/>
    <property type="project" value="UniProtKB-SubCell"/>
</dbReference>
<dbReference type="InterPro" id="IPR029034">
    <property type="entry name" value="Cystine-knot_cytokine"/>
</dbReference>
<proteinExistence type="predicted"/>
<keyword evidence="5" id="KW-1185">Reference proteome</keyword>
<dbReference type="EMBL" id="CACRXK020002744">
    <property type="protein sequence ID" value="CAB3995837.1"/>
    <property type="molecule type" value="Genomic_DNA"/>
</dbReference>
<comment type="subcellular location">
    <subcellularLocation>
        <location evidence="1">Secreted</location>
    </subcellularLocation>
</comment>
<comment type="caution">
    <text evidence="4">The sequence shown here is derived from an EMBL/GenBank/DDBJ whole genome shotgun (WGS) entry which is preliminary data.</text>
</comment>